<accession>A0A1E2UMQ2</accession>
<evidence type="ECO:0000259" key="5">
    <source>
        <dbReference type="Pfam" id="PF14833"/>
    </source>
</evidence>
<dbReference type="PANTHER" id="PTHR43580:SF9">
    <property type="entry name" value="GLYOXYLATE_SUCCINIC SEMIALDEHYDE REDUCTASE 1"/>
    <property type="match status" value="1"/>
</dbReference>
<dbReference type="RefSeq" id="WP_069024173.1">
    <property type="nucleotide sequence ID" value="NZ_LVJZ01000003.1"/>
</dbReference>
<dbReference type="InterPro" id="IPR036291">
    <property type="entry name" value="NAD(P)-bd_dom_sf"/>
</dbReference>
<feature type="domain" description="6-phosphogluconate dehydrogenase NADP-binding" evidence="4">
    <location>
        <begin position="2"/>
        <end position="159"/>
    </location>
</feature>
<feature type="domain" description="3-hydroxyisobutyrate dehydrogenase-like NAD-binding" evidence="5">
    <location>
        <begin position="162"/>
        <end position="282"/>
    </location>
</feature>
<dbReference type="GO" id="GO:0050661">
    <property type="term" value="F:NADP binding"/>
    <property type="evidence" value="ECO:0007669"/>
    <property type="project" value="InterPro"/>
</dbReference>
<dbReference type="InterPro" id="IPR029154">
    <property type="entry name" value="HIBADH-like_NADP-bd"/>
</dbReference>
<dbReference type="GO" id="GO:0051287">
    <property type="term" value="F:NAD binding"/>
    <property type="evidence" value="ECO:0007669"/>
    <property type="project" value="InterPro"/>
</dbReference>
<evidence type="ECO:0000256" key="2">
    <source>
        <dbReference type="ARBA" id="ARBA00023027"/>
    </source>
</evidence>
<evidence type="ECO:0000313" key="7">
    <source>
        <dbReference type="Proteomes" id="UP000094849"/>
    </source>
</evidence>
<dbReference type="EMBL" id="LVJZ01000003">
    <property type="protein sequence ID" value="ODB95997.1"/>
    <property type="molecule type" value="Genomic_DNA"/>
</dbReference>
<dbReference type="Gene3D" id="3.40.50.720">
    <property type="entry name" value="NAD(P)-binding Rossmann-like Domain"/>
    <property type="match status" value="1"/>
</dbReference>
<sequence length="295" mass="31608">MKVTLLGLGLMGLPVAHRLIQRGHEVKAWNRSESRLQMAQSEGITVTGNLTDAVSDTEVILLTLSDAEAIGSVLFSDEVVSRLGGKTVLQMGTISPDQSRELADRVQQSGADYLEVPVLGSIPEAMSGELIVMAGGSEEVYHHCLLLLRGLGKEVDLVGGVGQAAAMKLAMNQLIAALTVGFAQSLGLIRAEGVEVEHFMKLLRESALYAPTFDKKLQKYLEHDYSKANFPLKHLIKDIGLFKQVAESSGMNGEVADATLSILNSGQQAGYGDEDYSALYEAINPGFDAETDIGC</sequence>
<keyword evidence="2" id="KW-0520">NAD</keyword>
<dbReference type="Pfam" id="PF14833">
    <property type="entry name" value="NAD_binding_11"/>
    <property type="match status" value="1"/>
</dbReference>
<dbReference type="Gene3D" id="1.10.1040.10">
    <property type="entry name" value="N-(1-d-carboxylethyl)-l-norvaline Dehydrogenase, domain 2"/>
    <property type="match status" value="1"/>
</dbReference>
<dbReference type="GO" id="GO:0016491">
    <property type="term" value="F:oxidoreductase activity"/>
    <property type="evidence" value="ECO:0007669"/>
    <property type="project" value="UniProtKB-KW"/>
</dbReference>
<dbReference type="PIRSF" id="PIRSF000103">
    <property type="entry name" value="HIBADH"/>
    <property type="match status" value="1"/>
</dbReference>
<name>A0A1E2UMQ2_9GAMM</name>
<evidence type="ECO:0000259" key="4">
    <source>
        <dbReference type="Pfam" id="PF03446"/>
    </source>
</evidence>
<dbReference type="InterPro" id="IPR006115">
    <property type="entry name" value="6PGDH_NADP-bd"/>
</dbReference>
<dbReference type="STRING" id="1818881.A3196_04025"/>
<evidence type="ECO:0000313" key="6">
    <source>
        <dbReference type="EMBL" id="ODB95997.1"/>
    </source>
</evidence>
<evidence type="ECO:0000256" key="3">
    <source>
        <dbReference type="PIRSR" id="PIRSR000103-1"/>
    </source>
</evidence>
<keyword evidence="7" id="KW-1185">Reference proteome</keyword>
<keyword evidence="1" id="KW-0560">Oxidoreductase</keyword>
<dbReference type="AlphaFoldDB" id="A0A1E2UMQ2"/>
<proteinExistence type="predicted"/>
<evidence type="ECO:0000256" key="1">
    <source>
        <dbReference type="ARBA" id="ARBA00023002"/>
    </source>
</evidence>
<dbReference type="InterPro" id="IPR051265">
    <property type="entry name" value="HIBADH-related_NP60_sf"/>
</dbReference>
<dbReference type="Pfam" id="PF03446">
    <property type="entry name" value="NAD_binding_2"/>
    <property type="match status" value="1"/>
</dbReference>
<dbReference type="InterPro" id="IPR013328">
    <property type="entry name" value="6PGD_dom2"/>
</dbReference>
<dbReference type="InterPro" id="IPR015815">
    <property type="entry name" value="HIBADH-related"/>
</dbReference>
<organism evidence="6 7">
    <name type="scientific">Candidatus Thiodiazotropha endoloripes</name>
    <dbReference type="NCBI Taxonomy" id="1818881"/>
    <lineage>
        <taxon>Bacteria</taxon>
        <taxon>Pseudomonadati</taxon>
        <taxon>Pseudomonadota</taxon>
        <taxon>Gammaproteobacteria</taxon>
        <taxon>Chromatiales</taxon>
        <taxon>Sedimenticolaceae</taxon>
        <taxon>Candidatus Thiodiazotropha</taxon>
    </lineage>
</organism>
<dbReference type="PANTHER" id="PTHR43580">
    <property type="entry name" value="OXIDOREDUCTASE GLYR1-RELATED"/>
    <property type="match status" value="1"/>
</dbReference>
<dbReference type="SUPFAM" id="SSF51735">
    <property type="entry name" value="NAD(P)-binding Rossmann-fold domains"/>
    <property type="match status" value="1"/>
</dbReference>
<gene>
    <name evidence="6" type="ORF">A3196_04025</name>
</gene>
<dbReference type="SUPFAM" id="SSF48179">
    <property type="entry name" value="6-phosphogluconate dehydrogenase C-terminal domain-like"/>
    <property type="match status" value="1"/>
</dbReference>
<dbReference type="Proteomes" id="UP000094849">
    <property type="component" value="Unassembled WGS sequence"/>
</dbReference>
<dbReference type="InterPro" id="IPR008927">
    <property type="entry name" value="6-PGluconate_DH-like_C_sf"/>
</dbReference>
<reference evidence="6 7" key="1">
    <citation type="submission" date="2016-03" db="EMBL/GenBank/DDBJ databases">
        <title>Chemosynthetic sulphur-oxidizing symbionts of marine invertebrate animals are capable of nitrogen fixation.</title>
        <authorList>
            <person name="Petersen J.M."/>
            <person name="Kemper A."/>
            <person name="Gruber-Vodicka H."/>
            <person name="Cardini U."/>
            <person name="Geest Mvander."/>
            <person name="Kleiner M."/>
            <person name="Bulgheresi S."/>
            <person name="Fussmann M."/>
            <person name="Herbold C."/>
            <person name="Seah B.K.B."/>
            <person name="Antony C.Paul."/>
            <person name="Liu D."/>
            <person name="Belitz A."/>
            <person name="Weber M."/>
        </authorList>
    </citation>
    <scope>NUCLEOTIDE SEQUENCE [LARGE SCALE GENOMIC DNA]</scope>
    <source>
        <strain evidence="6">G_D</strain>
    </source>
</reference>
<feature type="active site" evidence="3">
    <location>
        <position position="168"/>
    </location>
</feature>
<comment type="caution">
    <text evidence="6">The sequence shown here is derived from an EMBL/GenBank/DDBJ whole genome shotgun (WGS) entry which is preliminary data.</text>
</comment>
<protein>
    <submittedName>
        <fullName evidence="6">Hydroxyacid dehydrogenase</fullName>
    </submittedName>
</protein>